<name>A0A938YEK8_9ACTN</name>
<evidence type="ECO:0000256" key="1">
    <source>
        <dbReference type="SAM" id="MobiDB-lite"/>
    </source>
</evidence>
<evidence type="ECO:0000313" key="2">
    <source>
        <dbReference type="EMBL" id="MBM9476240.1"/>
    </source>
</evidence>
<evidence type="ECO:0000313" key="3">
    <source>
        <dbReference type="Proteomes" id="UP000663801"/>
    </source>
</evidence>
<reference evidence="2" key="1">
    <citation type="submission" date="2021-01" db="EMBL/GenBank/DDBJ databases">
        <title>KCTC 19127 draft genome.</title>
        <authorList>
            <person name="An D."/>
        </authorList>
    </citation>
    <scope>NUCLEOTIDE SEQUENCE</scope>
    <source>
        <strain evidence="2">KCTC 19127</strain>
    </source>
</reference>
<accession>A0A938YEK8</accession>
<organism evidence="2 3">
    <name type="scientific">Nakamurella flavida</name>
    <dbReference type="NCBI Taxonomy" id="363630"/>
    <lineage>
        <taxon>Bacteria</taxon>
        <taxon>Bacillati</taxon>
        <taxon>Actinomycetota</taxon>
        <taxon>Actinomycetes</taxon>
        <taxon>Nakamurellales</taxon>
        <taxon>Nakamurellaceae</taxon>
        <taxon>Nakamurella</taxon>
    </lineage>
</organism>
<feature type="region of interest" description="Disordered" evidence="1">
    <location>
        <begin position="378"/>
        <end position="399"/>
    </location>
</feature>
<dbReference type="EMBL" id="JAERWL010000006">
    <property type="protein sequence ID" value="MBM9476240.1"/>
    <property type="molecule type" value="Genomic_DNA"/>
</dbReference>
<dbReference type="RefSeq" id="WP_205256323.1">
    <property type="nucleotide sequence ID" value="NZ_BAAAPV010000001.1"/>
</dbReference>
<sequence>MVPTVPMPVGAFEHLPDRGALDPTCAAAGAYGGMLTTYCGGGDTSGRARYDISRTLSVPEHAGWFDIHCHVGDVDGTPTPLAAVLKPVLADGEYALLGGRMWCDLAVTGEPENFGLAVLLFPHRGRWPDDGEIDVVEAALTSTAVGGAFHHADPAGTTDVLRRPGVRLADRVQALVEWRPPRPDRGDPGSVRILTAVAGGPYRLLHQTRTAVPRVPMAFLLQSGSHTPGTHGEGHLRVYGMKVWAWDPAQPEPPWTTTHFPFDAGLSPGRQHNGTGVVASGLRFRVTIPGAFTGLLWEHPGREPRTVLAQLWLGGTLLVQESVTVSPGRNVLHLSGALLHPGATYQVQVVQTDGTADFTALPDAFDLPVTAGPVTTAGIESPGRYGTATDRPAAEPGRAWRGIGPIVETV</sequence>
<dbReference type="AlphaFoldDB" id="A0A938YEK8"/>
<gene>
    <name evidence="2" type="ORF">JL107_07285</name>
</gene>
<comment type="caution">
    <text evidence="2">The sequence shown here is derived from an EMBL/GenBank/DDBJ whole genome shotgun (WGS) entry which is preliminary data.</text>
</comment>
<keyword evidence="3" id="KW-1185">Reference proteome</keyword>
<dbReference type="Proteomes" id="UP000663801">
    <property type="component" value="Unassembled WGS sequence"/>
</dbReference>
<proteinExistence type="predicted"/>
<protein>
    <submittedName>
        <fullName evidence="2">Uncharacterized protein</fullName>
    </submittedName>
</protein>